<organism evidence="1 2">
    <name type="scientific">Mesorhizobium delmotii</name>
    <dbReference type="NCBI Taxonomy" id="1631247"/>
    <lineage>
        <taxon>Bacteria</taxon>
        <taxon>Pseudomonadati</taxon>
        <taxon>Pseudomonadota</taxon>
        <taxon>Alphaproteobacteria</taxon>
        <taxon>Hyphomicrobiales</taxon>
        <taxon>Phyllobacteriaceae</taxon>
        <taxon>Mesorhizobium</taxon>
    </lineage>
</organism>
<accession>A0A2P9AND5</accession>
<name>A0A2P9AND5_9HYPH</name>
<proteinExistence type="predicted"/>
<gene>
    <name evidence="1" type="ORF">BQ8482_300037</name>
</gene>
<reference evidence="2" key="1">
    <citation type="submission" date="2016-12" db="EMBL/GenBank/DDBJ databases">
        <authorList>
            <person name="Brunel B."/>
        </authorList>
    </citation>
    <scope>NUCLEOTIDE SEQUENCE [LARGE SCALE GENOMIC DNA]</scope>
</reference>
<dbReference type="AlphaFoldDB" id="A0A2P9AND5"/>
<evidence type="ECO:0000313" key="1">
    <source>
        <dbReference type="EMBL" id="SJM32666.1"/>
    </source>
</evidence>
<protein>
    <submittedName>
        <fullName evidence="1">Uncharacterized protein</fullName>
    </submittedName>
</protein>
<dbReference type="EMBL" id="FUIG01000038">
    <property type="protein sequence ID" value="SJM32666.1"/>
    <property type="molecule type" value="Genomic_DNA"/>
</dbReference>
<dbReference type="Proteomes" id="UP000245698">
    <property type="component" value="Unassembled WGS sequence"/>
</dbReference>
<keyword evidence="2" id="KW-1185">Reference proteome</keyword>
<evidence type="ECO:0000313" key="2">
    <source>
        <dbReference type="Proteomes" id="UP000245698"/>
    </source>
</evidence>
<sequence length="116" mass="13264">MIDTERGQLLGHELRCVIYPIIELGIFMEVATPLGCLALQIPPESFNACHFDSALFRHIPPRRLDVLLQPRRIFLHGKWTTRGNGIPFLNAASRSNLTLHFIQSRIRILCRCSSQK</sequence>